<dbReference type="Pfam" id="PF01841">
    <property type="entry name" value="Transglut_core"/>
    <property type="match status" value="1"/>
</dbReference>
<evidence type="ECO:0000256" key="1">
    <source>
        <dbReference type="SAM" id="MobiDB-lite"/>
    </source>
</evidence>
<evidence type="ECO:0000313" key="3">
    <source>
        <dbReference type="EMBL" id="QIS01208.1"/>
    </source>
</evidence>
<name>A0A6G9XJY4_NOCBR</name>
<dbReference type="Pfam" id="PF08379">
    <property type="entry name" value="Bact_transglu_N"/>
    <property type="match status" value="1"/>
</dbReference>
<evidence type="ECO:0000313" key="4">
    <source>
        <dbReference type="Proteomes" id="UP000501705"/>
    </source>
</evidence>
<feature type="region of interest" description="Disordered" evidence="1">
    <location>
        <begin position="789"/>
        <end position="808"/>
    </location>
</feature>
<dbReference type="EMBL" id="CP046171">
    <property type="protein sequence ID" value="QIS01208.1"/>
    <property type="molecule type" value="Genomic_DNA"/>
</dbReference>
<proteinExistence type="predicted"/>
<dbReference type="InterPro" id="IPR002931">
    <property type="entry name" value="Transglutaminase-like"/>
</dbReference>
<dbReference type="InterPro" id="IPR038765">
    <property type="entry name" value="Papain-like_cys_pep_sf"/>
</dbReference>
<feature type="region of interest" description="Disordered" evidence="1">
    <location>
        <begin position="425"/>
        <end position="447"/>
    </location>
</feature>
<dbReference type="Pfam" id="PF09899">
    <property type="entry name" value="DUF2126"/>
    <property type="match status" value="2"/>
</dbReference>
<feature type="region of interest" description="Disordered" evidence="1">
    <location>
        <begin position="649"/>
        <end position="677"/>
    </location>
</feature>
<dbReference type="Proteomes" id="UP000501705">
    <property type="component" value="Chromosome"/>
</dbReference>
<dbReference type="SUPFAM" id="SSF54001">
    <property type="entry name" value="Cysteine proteinases"/>
    <property type="match status" value="1"/>
</dbReference>
<dbReference type="InterPro" id="IPR018667">
    <property type="entry name" value="DUF2126"/>
</dbReference>
<dbReference type="RefSeq" id="WP_167460357.1">
    <property type="nucleotide sequence ID" value="NZ_CP046171.1"/>
</dbReference>
<protein>
    <submittedName>
        <fullName evidence="3">Transglutaminase</fullName>
    </submittedName>
</protein>
<organism evidence="3 4">
    <name type="scientific">Nocardia brasiliensis</name>
    <dbReference type="NCBI Taxonomy" id="37326"/>
    <lineage>
        <taxon>Bacteria</taxon>
        <taxon>Bacillati</taxon>
        <taxon>Actinomycetota</taxon>
        <taxon>Actinomycetes</taxon>
        <taxon>Mycobacteriales</taxon>
        <taxon>Nocardiaceae</taxon>
        <taxon>Nocardia</taxon>
    </lineage>
</organism>
<dbReference type="PANTHER" id="PTHR33490">
    <property type="entry name" value="BLR5614 PROTEIN-RELATED"/>
    <property type="match status" value="1"/>
</dbReference>
<dbReference type="InterPro" id="IPR013589">
    <property type="entry name" value="Bac_transglu_N"/>
</dbReference>
<gene>
    <name evidence="3" type="ORF">F5X71_01755</name>
</gene>
<dbReference type="Gene3D" id="3.10.620.30">
    <property type="match status" value="1"/>
</dbReference>
<dbReference type="AlphaFoldDB" id="A0A6G9XJY4"/>
<dbReference type="PANTHER" id="PTHR33490:SF1">
    <property type="entry name" value="SLL1233 PROTEIN"/>
    <property type="match status" value="1"/>
</dbReference>
<sequence>MGIKVSLEHRTVYTFDRLVEVHPHVVRLRPAPHSRTKVEAYSMRVTPAAHFCNWQQDAFGNFLARLVFPEPARELSVTVGLIADLEAINPFDFFIEEYAEHFPFRYGADLLADLEPYLRPVDEAGPGSGPGAGVRDWVRAHAGTARPRTIDFLVTVNQALRHDVGYTVRMEPGVQTPDHTLRAALGSCRDSAWLLVSILRELGLAARFVSGYLVQLAQDVPSLDGPSGPQADFTDLHAWTEVYLPGAGWVGLDPTSGLFAGEGHIPLAATPHPVSSAPITGATGPTGATMDFSNTVRRIHEDPRVTLPYTASQWARIAASGAALDARMAADDVGLTVGGEPTFVSIDDQTAPEWTTEADGAHKRERAVDLAERLRRIYAPTGLTQYRQGKWYPGEPLPRWEIAVAWRADGTPLWTRHDLLADPWTPLSTAWPQPDPPAPGGAPASGTGAVALANDAVTDHVSENGASRATVGVAGRADVAASSVEPGTDVTSGAQVSEVQPANAQAGLRARAHGPAPADAARALVAHIAAGLGLPETQVRPAYEDPLLRLAKKMRAPQGVPADEQEDIDPGADSPQARAQLLARLDAEVTEPAAYVLSLYRRADGAGWASADWRLRRGVRADQPAGRIVLTEGDSPAGLRLPLDAVSWHPPHPRPDADPLFVGPRAPAPPEPPAQVRSADWEPTTALVGEVRDGRLHVFLPPTEQFDDFVDLIRRVETAVTELDRPVVLEGYPPPTDSRLRTFSVTPDPGVIEVNVQPTVSFAEQSELLSTLYEQARLARLSTESFDVDGTHGGTGGGNHITLGGTTPARSPLLRRPDLLVSMLTYWQRHPALSYLFAGRFVGPTSQAPRVDEGRAEALYELEIAFAEIARLTPPGARFHAPWHVDRALRHLLTDLTGNTHRAEFCIDKLYSPETARGRLGLVELRGFEMPPHYQMAMVQSLLVRGLVARFWSEPLRAPLIRHGANLHGRYLLPHFVLADIAEVAADLRAYGIDFDLSWLDPFAEFRFPRIGTVVLGDIELELRGAIEPWHTLGEQTTAAGTARYVDSSVERLQVRVVGADRGRFVVTCNGMPLPLLATEKAGVQVAGVRYRAWQPPNALHPSLTVDVPLVFDLIDAETGLSHGGCTYHVAHPGGMAYDEPPVNAVAAQSRRNRRFEAAGHTTARVDPGELRAKMAAQTMDSGVAGLLDLRRARTVWGLVGDR</sequence>
<reference evidence="3 4" key="1">
    <citation type="journal article" date="2019" name="ACS Chem. Biol.">
        <title>Identification and Mobilization of a Cryptic Antibiotic Biosynthesis Gene Locus from a Human-Pathogenic Nocardia Isolate.</title>
        <authorList>
            <person name="Herisse M."/>
            <person name="Ishida K."/>
            <person name="Porter J.L."/>
            <person name="Howden B."/>
            <person name="Hertweck C."/>
            <person name="Stinear T.P."/>
            <person name="Pidot S.J."/>
        </authorList>
    </citation>
    <scope>NUCLEOTIDE SEQUENCE [LARGE SCALE GENOMIC DNA]</scope>
    <source>
        <strain evidence="3 4">AUSMDU00024985</strain>
    </source>
</reference>
<dbReference type="SMART" id="SM00460">
    <property type="entry name" value="TGc"/>
    <property type="match status" value="1"/>
</dbReference>
<accession>A0A6G9XJY4</accession>
<feature type="domain" description="Transglutaminase-like" evidence="2">
    <location>
        <begin position="180"/>
        <end position="256"/>
    </location>
</feature>
<evidence type="ECO:0000259" key="2">
    <source>
        <dbReference type="SMART" id="SM00460"/>
    </source>
</evidence>